<dbReference type="InterPro" id="IPR036922">
    <property type="entry name" value="Rieske_2Fe-2S_sf"/>
</dbReference>
<keyword evidence="7" id="KW-1185">Reference proteome</keyword>
<dbReference type="GO" id="GO:0046872">
    <property type="term" value="F:metal ion binding"/>
    <property type="evidence" value="ECO:0007669"/>
    <property type="project" value="UniProtKB-KW"/>
</dbReference>
<keyword evidence="4" id="KW-0411">Iron-sulfur</keyword>
<dbReference type="Gene3D" id="3.50.50.60">
    <property type="entry name" value="FAD/NAD(P)-binding domain"/>
    <property type="match status" value="1"/>
</dbReference>
<dbReference type="PROSITE" id="PS51296">
    <property type="entry name" value="RIESKE"/>
    <property type="match status" value="1"/>
</dbReference>
<dbReference type="Gene3D" id="3.30.9.10">
    <property type="entry name" value="D-Amino Acid Oxidase, subunit A, domain 2"/>
    <property type="match status" value="1"/>
</dbReference>
<dbReference type="PANTHER" id="PTHR13847:SF274">
    <property type="entry name" value="RIESKE 2FE-2S IRON-SULFUR PROTEIN YHFW-RELATED"/>
    <property type="match status" value="1"/>
</dbReference>
<evidence type="ECO:0000256" key="3">
    <source>
        <dbReference type="ARBA" id="ARBA00023004"/>
    </source>
</evidence>
<keyword evidence="2" id="KW-0479">Metal-binding</keyword>
<dbReference type="Proteomes" id="UP000199183">
    <property type="component" value="Unassembled WGS sequence"/>
</dbReference>
<feature type="domain" description="Rieske" evidence="5">
    <location>
        <begin position="409"/>
        <end position="492"/>
    </location>
</feature>
<dbReference type="Pfam" id="PF01266">
    <property type="entry name" value="DAO"/>
    <property type="match status" value="1"/>
</dbReference>
<dbReference type="Pfam" id="PF00355">
    <property type="entry name" value="Rieske"/>
    <property type="match status" value="1"/>
</dbReference>
<reference evidence="6 7" key="1">
    <citation type="submission" date="2016-10" db="EMBL/GenBank/DDBJ databases">
        <authorList>
            <person name="de Groot N.N."/>
        </authorList>
    </citation>
    <scope>NUCLEOTIDE SEQUENCE [LARGE SCALE GENOMIC DNA]</scope>
    <source>
        <strain evidence="6 7">DSM 21799</strain>
    </source>
</reference>
<dbReference type="PANTHER" id="PTHR13847">
    <property type="entry name" value="SARCOSINE DEHYDROGENASE-RELATED"/>
    <property type="match status" value="1"/>
</dbReference>
<dbReference type="Gene3D" id="2.102.10.10">
    <property type="entry name" value="Rieske [2Fe-2S] iron-sulphur domain"/>
    <property type="match status" value="1"/>
</dbReference>
<evidence type="ECO:0000259" key="5">
    <source>
        <dbReference type="PROSITE" id="PS51296"/>
    </source>
</evidence>
<dbReference type="SUPFAM" id="SSF50022">
    <property type="entry name" value="ISP domain"/>
    <property type="match status" value="1"/>
</dbReference>
<dbReference type="SUPFAM" id="SSF51905">
    <property type="entry name" value="FAD/NAD(P)-binding domain"/>
    <property type="match status" value="1"/>
</dbReference>
<dbReference type="OrthoDB" id="9767869at2"/>
<gene>
    <name evidence="6" type="ORF">SAMN04489806_2684</name>
</gene>
<dbReference type="STRING" id="640635.SAMN04489806_2684"/>
<keyword evidence="1" id="KW-0001">2Fe-2S</keyword>
<dbReference type="InterPro" id="IPR006076">
    <property type="entry name" value="FAD-dep_OxRdtase"/>
</dbReference>
<evidence type="ECO:0000313" key="6">
    <source>
        <dbReference type="EMBL" id="SEC13506.1"/>
    </source>
</evidence>
<evidence type="ECO:0000313" key="7">
    <source>
        <dbReference type="Proteomes" id="UP000199183"/>
    </source>
</evidence>
<dbReference type="RefSeq" id="WP_091185372.1">
    <property type="nucleotide sequence ID" value="NZ_FNRY01000001.1"/>
</dbReference>
<sequence length="492" mass="52371">MTSLWLARHELPPSDPLDRLDGAEDIIVGAGLTGLVTALLLARAGRRVAVLEARTLAAVTTGNTTAKLSLLQGARLQEVQHRTTQRVARAYLDANRAGMDWLTEFIGDAGVPMQRRQSVSYAATDNGAALIDREYRVARSLGLPVTRLADAGLPFPTRAAIGLADQAQFDPLDVALALAAELRTLGGTIHEGVRVRGAKAGRPVVVHTSVGDVTGSTLTLASGTPVLDRGLYFAKLEAKRSYAASYAVNGPLPAAMSLSVDQPTHSIRTTPSDDGGELLLVGGLGHGVGRHPSPASRVAHLDEWTQTHWPGARRTHVWSAQDYESPHGVPFVGHLPRGRGRVYLATGYDKWGMANSAQCALTLAATMLGELPDWARVLHHRITTPVALARGLGMGAAVARHYATGWAGALRSLPADAPREGQGAVGREGIRLVADSCVDGTRHRVSPVCTHMGAILSWNDQEKSWDCPAHGSRFTADGCRLEGPACRDLRRK</sequence>
<dbReference type="AlphaFoldDB" id="A0A1H4Q1I8"/>
<dbReference type="InterPro" id="IPR036188">
    <property type="entry name" value="FAD/NAD-bd_sf"/>
</dbReference>
<dbReference type="GO" id="GO:0016705">
    <property type="term" value="F:oxidoreductase activity, acting on paired donors, with incorporation or reduction of molecular oxygen"/>
    <property type="evidence" value="ECO:0007669"/>
    <property type="project" value="UniProtKB-ARBA"/>
</dbReference>
<organism evidence="6 7">
    <name type="scientific">Paramicrobacterium humi</name>
    <dbReference type="NCBI Taxonomy" id="640635"/>
    <lineage>
        <taxon>Bacteria</taxon>
        <taxon>Bacillati</taxon>
        <taxon>Actinomycetota</taxon>
        <taxon>Actinomycetes</taxon>
        <taxon>Micrococcales</taxon>
        <taxon>Microbacteriaceae</taxon>
        <taxon>Paramicrobacterium</taxon>
    </lineage>
</organism>
<evidence type="ECO:0000256" key="1">
    <source>
        <dbReference type="ARBA" id="ARBA00022714"/>
    </source>
</evidence>
<dbReference type="EMBL" id="FNRY01000001">
    <property type="protein sequence ID" value="SEC13506.1"/>
    <property type="molecule type" value="Genomic_DNA"/>
</dbReference>
<keyword evidence="3" id="KW-0408">Iron</keyword>
<protein>
    <submittedName>
        <fullName evidence="6">Glycine/D-amino acid oxidase</fullName>
    </submittedName>
</protein>
<evidence type="ECO:0000256" key="4">
    <source>
        <dbReference type="ARBA" id="ARBA00023014"/>
    </source>
</evidence>
<name>A0A1H4Q1I8_9MICO</name>
<evidence type="ECO:0000256" key="2">
    <source>
        <dbReference type="ARBA" id="ARBA00022723"/>
    </source>
</evidence>
<dbReference type="GO" id="GO:0004497">
    <property type="term" value="F:monooxygenase activity"/>
    <property type="evidence" value="ECO:0007669"/>
    <property type="project" value="UniProtKB-ARBA"/>
</dbReference>
<dbReference type="InterPro" id="IPR017941">
    <property type="entry name" value="Rieske_2Fe-2S"/>
</dbReference>
<proteinExistence type="predicted"/>
<dbReference type="GO" id="GO:0005737">
    <property type="term" value="C:cytoplasm"/>
    <property type="evidence" value="ECO:0007669"/>
    <property type="project" value="TreeGrafter"/>
</dbReference>
<dbReference type="GO" id="GO:0051537">
    <property type="term" value="F:2 iron, 2 sulfur cluster binding"/>
    <property type="evidence" value="ECO:0007669"/>
    <property type="project" value="UniProtKB-KW"/>
</dbReference>
<accession>A0A1H4Q1I8</accession>